<accession>A0ABY6CN52</accession>
<keyword evidence="2" id="KW-0175">Coiled coil</keyword>
<dbReference type="SUPFAM" id="SSF111369">
    <property type="entry name" value="HlyD-like secretion proteins"/>
    <property type="match status" value="1"/>
</dbReference>
<dbReference type="InterPro" id="IPR006143">
    <property type="entry name" value="RND_pump_MFP"/>
</dbReference>
<dbReference type="Gene3D" id="2.40.30.170">
    <property type="match status" value="1"/>
</dbReference>
<protein>
    <submittedName>
        <fullName evidence="4">Efflux RND transporter periplasmic adaptor subunit</fullName>
    </submittedName>
</protein>
<dbReference type="PANTHER" id="PTHR30469:SF15">
    <property type="entry name" value="HLYD FAMILY OF SECRETION PROTEINS"/>
    <property type="match status" value="1"/>
</dbReference>
<dbReference type="InterPro" id="IPR058625">
    <property type="entry name" value="MdtA-like_BSH"/>
</dbReference>
<dbReference type="Gene3D" id="2.40.420.20">
    <property type="match status" value="1"/>
</dbReference>
<feature type="coiled-coil region" evidence="2">
    <location>
        <begin position="126"/>
        <end position="184"/>
    </location>
</feature>
<dbReference type="Gene3D" id="1.10.287.470">
    <property type="entry name" value="Helix hairpin bin"/>
    <property type="match status" value="1"/>
</dbReference>
<sequence>MKRYISIAVLSSLLVACGGGNELDQKKEEVVKLRDEMLKMKQQVAELESEIKTQDPEYGKKEINAVLVTTIKMEPQHFEHKIEVRGGVESRTNVVVSSEIPGKIIKVAVVEGQVVKKGQLLVELDNEILRNNIAELKTNLELATIVADKQANLWEKNIGTEMQYLEAKNNKESLERKLATTRSQLNQSKIFAPFSGSIDAVDAKTGEMAQPGSPLLRIVNPNDVHINSEVSERFIGKFKKGDQVDVYFPSQDQKVSSVITSVGQVINNENRTFGLEVSLPKLDFPVKPNQVVVLSIRDYQNESSLKVPTELIQKDNKGTFIYQILEKDGNMIAEKLHVEVGITYNNETEILSGLKKGQIIAYEGYRDLAQGVVVEVQAETPSSDVNTVASK</sequence>
<evidence type="ECO:0000259" key="3">
    <source>
        <dbReference type="Pfam" id="PF25917"/>
    </source>
</evidence>
<gene>
    <name evidence="4" type="ORF">N6H18_12580</name>
</gene>
<dbReference type="Proteomes" id="UP001065174">
    <property type="component" value="Chromosome"/>
</dbReference>
<dbReference type="EMBL" id="CP106679">
    <property type="protein sequence ID" value="UXP31184.1"/>
    <property type="molecule type" value="Genomic_DNA"/>
</dbReference>
<proteinExistence type="inferred from homology"/>
<dbReference type="RefSeq" id="WP_262308625.1">
    <property type="nucleotide sequence ID" value="NZ_CP106679.1"/>
</dbReference>
<feature type="domain" description="Multidrug resistance protein MdtA-like barrel-sandwich hybrid" evidence="3">
    <location>
        <begin position="94"/>
        <end position="216"/>
    </location>
</feature>
<organism evidence="4 5">
    <name type="scientific">Reichenbachiella agarivorans</name>
    <dbReference type="NCBI Taxonomy" id="2979464"/>
    <lineage>
        <taxon>Bacteria</taxon>
        <taxon>Pseudomonadati</taxon>
        <taxon>Bacteroidota</taxon>
        <taxon>Cytophagia</taxon>
        <taxon>Cytophagales</taxon>
        <taxon>Reichenbachiellaceae</taxon>
        <taxon>Reichenbachiella</taxon>
    </lineage>
</organism>
<evidence type="ECO:0000313" key="5">
    <source>
        <dbReference type="Proteomes" id="UP001065174"/>
    </source>
</evidence>
<dbReference type="PROSITE" id="PS51257">
    <property type="entry name" value="PROKAR_LIPOPROTEIN"/>
    <property type="match status" value="1"/>
</dbReference>
<evidence type="ECO:0000313" key="4">
    <source>
        <dbReference type="EMBL" id="UXP31184.1"/>
    </source>
</evidence>
<comment type="similarity">
    <text evidence="1">Belongs to the membrane fusion protein (MFP) (TC 8.A.1) family.</text>
</comment>
<name>A0ABY6CN52_9BACT</name>
<dbReference type="PANTHER" id="PTHR30469">
    <property type="entry name" value="MULTIDRUG RESISTANCE PROTEIN MDTA"/>
    <property type="match status" value="1"/>
</dbReference>
<dbReference type="NCBIfam" id="TIGR01730">
    <property type="entry name" value="RND_mfp"/>
    <property type="match status" value="1"/>
</dbReference>
<evidence type="ECO:0000256" key="2">
    <source>
        <dbReference type="SAM" id="Coils"/>
    </source>
</evidence>
<dbReference type="Pfam" id="PF25917">
    <property type="entry name" value="BSH_RND"/>
    <property type="match status" value="1"/>
</dbReference>
<reference evidence="4" key="1">
    <citation type="submission" date="2022-09" db="EMBL/GenBank/DDBJ databases">
        <title>Comparative genomics and taxonomic characterization of three novel marine species of genus Reichenbachiella exhibiting antioxidant and polysaccharide degradation activities.</title>
        <authorList>
            <person name="Muhammad N."/>
            <person name="Lee Y.-J."/>
            <person name="Ko J."/>
            <person name="Kim S.-G."/>
        </authorList>
    </citation>
    <scope>NUCLEOTIDE SEQUENCE</scope>
    <source>
        <strain evidence="4">BKB1-1</strain>
    </source>
</reference>
<keyword evidence="5" id="KW-1185">Reference proteome</keyword>
<dbReference type="Gene3D" id="2.40.50.100">
    <property type="match status" value="1"/>
</dbReference>
<feature type="coiled-coil region" evidence="2">
    <location>
        <begin position="23"/>
        <end position="50"/>
    </location>
</feature>
<evidence type="ECO:0000256" key="1">
    <source>
        <dbReference type="ARBA" id="ARBA00009477"/>
    </source>
</evidence>